<sequence>MYQIRSTYTEWAAEYDDNPSGRVWAGQYETYAGAWAAVRDHLFAGRWELKPSKARPSELGLAPYGHEEPTAFYGQTIIENDAETIEIREF</sequence>
<reference evidence="1 2" key="1">
    <citation type="submission" date="2020-11" db="EMBL/GenBank/DDBJ databases">
        <title>Hymenobacter sp.</title>
        <authorList>
            <person name="Kim M.K."/>
        </authorList>
    </citation>
    <scope>NUCLEOTIDE SEQUENCE [LARGE SCALE GENOMIC DNA]</scope>
    <source>
        <strain evidence="1 2">BT594</strain>
    </source>
</reference>
<evidence type="ECO:0000313" key="1">
    <source>
        <dbReference type="EMBL" id="MBG8553072.1"/>
    </source>
</evidence>
<gene>
    <name evidence="1" type="ORF">I5L79_05920</name>
</gene>
<dbReference type="Proteomes" id="UP000601099">
    <property type="component" value="Unassembled WGS sequence"/>
</dbReference>
<keyword evidence="2" id="KW-1185">Reference proteome</keyword>
<dbReference type="RefSeq" id="WP_196954076.1">
    <property type="nucleotide sequence ID" value="NZ_JADWYK010000002.1"/>
</dbReference>
<organism evidence="1 2">
    <name type="scientific">Hymenobacter guriensis</name>
    <dbReference type="NCBI Taxonomy" id="2793065"/>
    <lineage>
        <taxon>Bacteria</taxon>
        <taxon>Pseudomonadati</taxon>
        <taxon>Bacteroidota</taxon>
        <taxon>Cytophagia</taxon>
        <taxon>Cytophagales</taxon>
        <taxon>Hymenobacteraceae</taxon>
        <taxon>Hymenobacter</taxon>
    </lineage>
</organism>
<name>A0ABS0KYY1_9BACT</name>
<accession>A0ABS0KYY1</accession>
<protein>
    <submittedName>
        <fullName evidence="1">Uncharacterized protein</fullName>
    </submittedName>
</protein>
<proteinExistence type="predicted"/>
<dbReference type="EMBL" id="JADWYK010000002">
    <property type="protein sequence ID" value="MBG8553072.1"/>
    <property type="molecule type" value="Genomic_DNA"/>
</dbReference>
<evidence type="ECO:0000313" key="2">
    <source>
        <dbReference type="Proteomes" id="UP000601099"/>
    </source>
</evidence>
<comment type="caution">
    <text evidence="1">The sequence shown here is derived from an EMBL/GenBank/DDBJ whole genome shotgun (WGS) entry which is preliminary data.</text>
</comment>